<dbReference type="Gene3D" id="1.10.530.10">
    <property type="match status" value="1"/>
</dbReference>
<name>A0A2V3UDC6_9HYPH</name>
<organism evidence="3 4">
    <name type="scientific">Chelatococcus asaccharovorans</name>
    <dbReference type="NCBI Taxonomy" id="28210"/>
    <lineage>
        <taxon>Bacteria</taxon>
        <taxon>Pseudomonadati</taxon>
        <taxon>Pseudomonadota</taxon>
        <taxon>Alphaproteobacteria</taxon>
        <taxon>Hyphomicrobiales</taxon>
        <taxon>Chelatococcaceae</taxon>
        <taxon>Chelatococcus</taxon>
    </lineage>
</organism>
<dbReference type="InterPro" id="IPR000726">
    <property type="entry name" value="Glyco_hydro_19_cat"/>
</dbReference>
<feature type="transmembrane region" description="Helical" evidence="1">
    <location>
        <begin position="256"/>
        <end position="276"/>
    </location>
</feature>
<keyword evidence="1" id="KW-1133">Transmembrane helix</keyword>
<keyword evidence="4" id="KW-1185">Reference proteome</keyword>
<gene>
    <name evidence="3" type="ORF">C7450_10311</name>
</gene>
<protein>
    <submittedName>
        <fullName evidence="3">Chitinase class I</fullName>
    </submittedName>
</protein>
<keyword evidence="1" id="KW-0472">Membrane</keyword>
<evidence type="ECO:0000259" key="2">
    <source>
        <dbReference type="Pfam" id="PF00182"/>
    </source>
</evidence>
<evidence type="ECO:0000256" key="1">
    <source>
        <dbReference type="SAM" id="Phobius"/>
    </source>
</evidence>
<feature type="domain" description="Glycoside hydrolase family 19 catalytic" evidence="2">
    <location>
        <begin position="42"/>
        <end position="133"/>
    </location>
</feature>
<evidence type="ECO:0000313" key="3">
    <source>
        <dbReference type="EMBL" id="PXW61496.1"/>
    </source>
</evidence>
<dbReference type="GO" id="GO:0004568">
    <property type="term" value="F:chitinase activity"/>
    <property type="evidence" value="ECO:0007669"/>
    <property type="project" value="InterPro"/>
</dbReference>
<dbReference type="GO" id="GO:0006032">
    <property type="term" value="P:chitin catabolic process"/>
    <property type="evidence" value="ECO:0007669"/>
    <property type="project" value="InterPro"/>
</dbReference>
<dbReference type="SUPFAM" id="SSF53955">
    <property type="entry name" value="Lysozyme-like"/>
    <property type="match status" value="1"/>
</dbReference>
<evidence type="ECO:0000313" key="4">
    <source>
        <dbReference type="Proteomes" id="UP000248021"/>
    </source>
</evidence>
<dbReference type="Pfam" id="PF00182">
    <property type="entry name" value="Glyco_hydro_19"/>
    <property type="match status" value="1"/>
</dbReference>
<dbReference type="InterPro" id="IPR023346">
    <property type="entry name" value="Lysozyme-like_dom_sf"/>
</dbReference>
<dbReference type="EMBL" id="QJJK01000003">
    <property type="protein sequence ID" value="PXW61496.1"/>
    <property type="molecule type" value="Genomic_DNA"/>
</dbReference>
<dbReference type="GO" id="GO:0016998">
    <property type="term" value="P:cell wall macromolecule catabolic process"/>
    <property type="evidence" value="ECO:0007669"/>
    <property type="project" value="InterPro"/>
</dbReference>
<dbReference type="OrthoDB" id="3078754at2"/>
<keyword evidence="1" id="KW-0812">Transmembrane</keyword>
<dbReference type="AlphaFoldDB" id="A0A2V3UDC6"/>
<dbReference type="Proteomes" id="UP000248021">
    <property type="component" value="Unassembled WGS sequence"/>
</dbReference>
<proteinExistence type="predicted"/>
<reference evidence="3 4" key="1">
    <citation type="submission" date="2018-05" db="EMBL/GenBank/DDBJ databases">
        <title>Genomic Encyclopedia of Type Strains, Phase IV (KMG-IV): sequencing the most valuable type-strain genomes for metagenomic binning, comparative biology and taxonomic classification.</title>
        <authorList>
            <person name="Goeker M."/>
        </authorList>
    </citation>
    <scope>NUCLEOTIDE SEQUENCE [LARGE SCALE GENOMIC DNA]</scope>
    <source>
        <strain evidence="3 4">DSM 6462</strain>
    </source>
</reference>
<sequence>MSFNRTTFFNYVRKAPLGGRLSQQQVEGLTALLDSCAEEAVTDLRHIACIQANVFHETGGRMVPVRETFASSDREAIANLDRAWKAGKLGSVAKPYWREGWFGRGPLQITHRENYEKVGRALGLDLVAAPHLLLDIKIGARSAVVGMKLGLFAADKKGPQTLDRYFAANVVTDPVASRAIVNGRDKAKLVATYYEAFLAALKAAAADQPQPADVRAEAALPDDVKPVDSGLIQAAGGLFGSGVLGLSFLGNIDNGFALGAFALLVAAAGAVAWALMTGRLTINRRAGAA</sequence>
<accession>A0A2V3UDC6</accession>
<comment type="caution">
    <text evidence="3">The sequence shown here is derived from an EMBL/GenBank/DDBJ whole genome shotgun (WGS) entry which is preliminary data.</text>
</comment>